<protein>
    <submittedName>
        <fullName evidence="2">Uncharacterized protein</fullName>
    </submittedName>
</protein>
<dbReference type="AlphaFoldDB" id="A0A381P4V7"/>
<evidence type="ECO:0000313" key="2">
    <source>
        <dbReference type="EMBL" id="SUZ61604.1"/>
    </source>
</evidence>
<organism evidence="2">
    <name type="scientific">marine metagenome</name>
    <dbReference type="NCBI Taxonomy" id="408172"/>
    <lineage>
        <taxon>unclassified sequences</taxon>
        <taxon>metagenomes</taxon>
        <taxon>ecological metagenomes</taxon>
    </lineage>
</organism>
<gene>
    <name evidence="2" type="ORF">METZ01_LOCUS14458</name>
</gene>
<reference evidence="2" key="1">
    <citation type="submission" date="2018-05" db="EMBL/GenBank/DDBJ databases">
        <authorList>
            <person name="Lanie J.A."/>
            <person name="Ng W.-L."/>
            <person name="Kazmierczak K.M."/>
            <person name="Andrzejewski T.M."/>
            <person name="Davidsen T.M."/>
            <person name="Wayne K.J."/>
            <person name="Tettelin H."/>
            <person name="Glass J.I."/>
            <person name="Rusch D."/>
            <person name="Podicherti R."/>
            <person name="Tsui H.-C.T."/>
            <person name="Winkler M.E."/>
        </authorList>
    </citation>
    <scope>NUCLEOTIDE SEQUENCE</scope>
</reference>
<feature type="region of interest" description="Disordered" evidence="1">
    <location>
        <begin position="174"/>
        <end position="195"/>
    </location>
</feature>
<proteinExistence type="predicted"/>
<dbReference type="EMBL" id="UINC01000815">
    <property type="protein sequence ID" value="SUZ61604.1"/>
    <property type="molecule type" value="Genomic_DNA"/>
</dbReference>
<sequence length="247" mass="26829">PEVEGSDNLVVPTHVAVSDLSGVYAFRYVPPAQYVMSAFVDQNRNREYDDLEPIGIGRAELNPADTVLLDFVLLAPDTTPAVLGQVDVLDSLTLEVEFDDFLDQTSELIGVSASLGPDSLGPPQVSTIMHQRDYVERLRAIRDSSYVADSIQFVEDQERIELLRSAGDSIAADEIEAGLTTPRSPPESSQEDLRTRDLPKRMLYLLLAGALTADQPYELSVAGVTNINDVPGGGGSAEVIRGMPQRE</sequence>
<name>A0A381P4V7_9ZZZZ</name>
<evidence type="ECO:0000256" key="1">
    <source>
        <dbReference type="SAM" id="MobiDB-lite"/>
    </source>
</evidence>
<feature type="non-terminal residue" evidence="2">
    <location>
        <position position="1"/>
    </location>
</feature>
<accession>A0A381P4V7</accession>